<dbReference type="Proteomes" id="UP000019335">
    <property type="component" value="Unassembled WGS sequence"/>
</dbReference>
<reference evidence="1 2" key="1">
    <citation type="journal article" date="2014" name="Mol. Plant">
        <title>Chromosome Scale Genome Assembly and Transcriptome Profiling of Nannochloropsis gaditana in Nitrogen Depletion.</title>
        <authorList>
            <person name="Corteggiani Carpinelli E."/>
            <person name="Telatin A."/>
            <person name="Vitulo N."/>
            <person name="Forcato C."/>
            <person name="D'Angelo M."/>
            <person name="Schiavon R."/>
            <person name="Vezzi A."/>
            <person name="Giacometti G.M."/>
            <person name="Morosinotto T."/>
            <person name="Valle G."/>
        </authorList>
    </citation>
    <scope>NUCLEOTIDE SEQUENCE [LARGE SCALE GENOMIC DNA]</scope>
    <source>
        <strain evidence="1 2">B-31</strain>
    </source>
</reference>
<dbReference type="OrthoDB" id="1113209at2759"/>
<organism evidence="1 2">
    <name type="scientific">Nannochloropsis gaditana</name>
    <dbReference type="NCBI Taxonomy" id="72520"/>
    <lineage>
        <taxon>Eukaryota</taxon>
        <taxon>Sar</taxon>
        <taxon>Stramenopiles</taxon>
        <taxon>Ochrophyta</taxon>
        <taxon>Eustigmatophyceae</taxon>
        <taxon>Eustigmatales</taxon>
        <taxon>Monodopsidaceae</taxon>
        <taxon>Nannochloropsis</taxon>
    </lineage>
</organism>
<dbReference type="EMBL" id="AZIL01003255">
    <property type="protein sequence ID" value="EWM20271.1"/>
    <property type="molecule type" value="Genomic_DNA"/>
</dbReference>
<dbReference type="CDD" id="cd09272">
    <property type="entry name" value="RNase_HI_RT_Ty1"/>
    <property type="match status" value="1"/>
</dbReference>
<keyword evidence="2" id="KW-1185">Reference proteome</keyword>
<proteinExistence type="predicted"/>
<accession>W7TIW4</accession>
<sequence>MEDNQACIAMSNNPITHKRTKHIDVRYHFVREKVESKEVELCASYGINCCGSYIMIRSTSGGDANIRMT</sequence>
<evidence type="ECO:0000313" key="2">
    <source>
        <dbReference type="Proteomes" id="UP000019335"/>
    </source>
</evidence>
<comment type="caution">
    <text evidence="1">The sequence shown here is derived from an EMBL/GenBank/DDBJ whole genome shotgun (WGS) entry which is preliminary data.</text>
</comment>
<dbReference type="AlphaFoldDB" id="W7TIW4"/>
<evidence type="ECO:0000313" key="1">
    <source>
        <dbReference type="EMBL" id="EWM20271.1"/>
    </source>
</evidence>
<gene>
    <name evidence="1" type="ORF">Naga_100167g18</name>
</gene>
<protein>
    <submittedName>
        <fullName evidence="1">Retrotransposon protein</fullName>
    </submittedName>
</protein>
<name>W7TIW4_9STRA</name>